<dbReference type="EMBL" id="BGPR01003523">
    <property type="protein sequence ID" value="GBM89217.1"/>
    <property type="molecule type" value="Genomic_DNA"/>
</dbReference>
<accession>A0A4Y2JGU5</accession>
<dbReference type="Proteomes" id="UP000499080">
    <property type="component" value="Unassembled WGS sequence"/>
</dbReference>
<evidence type="ECO:0000313" key="1">
    <source>
        <dbReference type="EMBL" id="GBM89217.1"/>
    </source>
</evidence>
<gene>
    <name evidence="1" type="ORF">AVEN_117330_1</name>
</gene>
<protein>
    <submittedName>
        <fullName evidence="1">Uncharacterized protein</fullName>
    </submittedName>
</protein>
<proteinExistence type="predicted"/>
<reference evidence="1 2" key="1">
    <citation type="journal article" date="2019" name="Sci. Rep.">
        <title>Orb-weaving spider Araneus ventricosus genome elucidates the spidroin gene catalogue.</title>
        <authorList>
            <person name="Kono N."/>
            <person name="Nakamura H."/>
            <person name="Ohtoshi R."/>
            <person name="Moran D.A.P."/>
            <person name="Shinohara A."/>
            <person name="Yoshida Y."/>
            <person name="Fujiwara M."/>
            <person name="Mori M."/>
            <person name="Tomita M."/>
            <person name="Arakawa K."/>
        </authorList>
    </citation>
    <scope>NUCLEOTIDE SEQUENCE [LARGE SCALE GENOMIC DNA]</scope>
</reference>
<sequence length="152" mass="17721">MQTRFSSLSYEVQNAPYCVNIHHVTVASSWHASHLQEFAVPLLYSPDKQTLQVYMHLRSERFASIWYADVDEVLFDVSDSGTVRDRHYTNIWQAMINGSRWVCSFPKFRGWFVLKRISSNGSRTVPAGKCKYALIRKIEPNVRYCIIVKRKS</sequence>
<name>A0A4Y2JGU5_ARAVE</name>
<comment type="caution">
    <text evidence="1">The sequence shown here is derived from an EMBL/GenBank/DDBJ whole genome shotgun (WGS) entry which is preliminary data.</text>
</comment>
<dbReference type="AlphaFoldDB" id="A0A4Y2JGU5"/>
<organism evidence="1 2">
    <name type="scientific">Araneus ventricosus</name>
    <name type="common">Orbweaver spider</name>
    <name type="synonym">Epeira ventricosa</name>
    <dbReference type="NCBI Taxonomy" id="182803"/>
    <lineage>
        <taxon>Eukaryota</taxon>
        <taxon>Metazoa</taxon>
        <taxon>Ecdysozoa</taxon>
        <taxon>Arthropoda</taxon>
        <taxon>Chelicerata</taxon>
        <taxon>Arachnida</taxon>
        <taxon>Araneae</taxon>
        <taxon>Araneomorphae</taxon>
        <taxon>Entelegynae</taxon>
        <taxon>Araneoidea</taxon>
        <taxon>Araneidae</taxon>
        <taxon>Araneus</taxon>
    </lineage>
</organism>
<evidence type="ECO:0000313" key="2">
    <source>
        <dbReference type="Proteomes" id="UP000499080"/>
    </source>
</evidence>
<keyword evidence="2" id="KW-1185">Reference proteome</keyword>